<keyword evidence="7" id="KW-0813">Transport</keyword>
<organism evidence="12 13">
    <name type="scientific">Musa balbisiana</name>
    <name type="common">Banana</name>
    <dbReference type="NCBI Taxonomy" id="52838"/>
    <lineage>
        <taxon>Eukaryota</taxon>
        <taxon>Viridiplantae</taxon>
        <taxon>Streptophyta</taxon>
        <taxon>Embryophyta</taxon>
        <taxon>Tracheophyta</taxon>
        <taxon>Spermatophyta</taxon>
        <taxon>Magnoliopsida</taxon>
        <taxon>Liliopsida</taxon>
        <taxon>Zingiberales</taxon>
        <taxon>Musaceae</taxon>
        <taxon>Musa</taxon>
    </lineage>
</organism>
<dbReference type="Gene3D" id="1.10.287.630">
    <property type="entry name" value="Helix hairpin bin"/>
    <property type="match status" value="1"/>
</dbReference>
<evidence type="ECO:0000256" key="7">
    <source>
        <dbReference type="ARBA" id="ARBA00023286"/>
    </source>
</evidence>
<feature type="transmembrane region" description="Helical" evidence="10">
    <location>
        <begin position="278"/>
        <end position="296"/>
    </location>
</feature>
<dbReference type="InterPro" id="IPR000595">
    <property type="entry name" value="cNMP-bd_dom"/>
</dbReference>
<dbReference type="PANTHER" id="PTHR45651">
    <property type="entry name" value="CYCLIC NUCLEOTIDE-GATED ION CHANNEL 15-RELATED-RELATED"/>
    <property type="match status" value="1"/>
</dbReference>
<comment type="similarity">
    <text evidence="2">Belongs to the cyclic nucleotide-gated cation channel (TC 1.A.1.5) family.</text>
</comment>
<reference evidence="12 13" key="1">
    <citation type="journal article" date="2019" name="Nat. Plants">
        <title>Genome sequencing of Musa balbisiana reveals subgenome evolution and function divergence in polyploid bananas.</title>
        <authorList>
            <person name="Yao X."/>
        </authorList>
    </citation>
    <scope>NUCLEOTIDE SEQUENCE [LARGE SCALE GENOMIC DNA]</scope>
    <source>
        <strain evidence="13">cv. DH-PKW</strain>
        <tissue evidence="12">Leaves</tissue>
    </source>
</reference>
<feature type="transmembrane region" description="Helical" evidence="10">
    <location>
        <begin position="380"/>
        <end position="400"/>
    </location>
</feature>
<dbReference type="GO" id="GO:0034220">
    <property type="term" value="P:monoatomic ion transmembrane transport"/>
    <property type="evidence" value="ECO:0007669"/>
    <property type="project" value="UniProtKB-KW"/>
</dbReference>
<evidence type="ECO:0000256" key="4">
    <source>
        <dbReference type="ARBA" id="ARBA00022989"/>
    </source>
</evidence>
<evidence type="ECO:0000256" key="3">
    <source>
        <dbReference type="ARBA" id="ARBA00022692"/>
    </source>
</evidence>
<feature type="region of interest" description="Disordered" evidence="9">
    <location>
        <begin position="1"/>
        <end position="21"/>
    </location>
</feature>
<evidence type="ECO:0000256" key="2">
    <source>
        <dbReference type="ARBA" id="ARBA00010486"/>
    </source>
</evidence>
<keyword evidence="13" id="KW-1185">Reference proteome</keyword>
<evidence type="ECO:0000256" key="9">
    <source>
        <dbReference type="SAM" id="MobiDB-lite"/>
    </source>
</evidence>
<comment type="subcellular location">
    <subcellularLocation>
        <location evidence="1">Endomembrane system</location>
        <topology evidence="1">Multi-pass membrane protein</topology>
    </subcellularLocation>
</comment>
<evidence type="ECO:0000259" key="11">
    <source>
        <dbReference type="PROSITE" id="PS50042"/>
    </source>
</evidence>
<proteinExistence type="inferred from homology"/>
<keyword evidence="3 10" id="KW-0812">Transmembrane</keyword>
<dbReference type="SUPFAM" id="SSF81324">
    <property type="entry name" value="Voltage-gated potassium channels"/>
    <property type="match status" value="1"/>
</dbReference>
<dbReference type="GO" id="GO:0012505">
    <property type="term" value="C:endomembrane system"/>
    <property type="evidence" value="ECO:0007669"/>
    <property type="project" value="UniProtKB-SubCell"/>
</dbReference>
<dbReference type="FunFam" id="1.10.287.630:FF:000003">
    <property type="entry name" value="Cyclic nucleotide-gated ion channel 1"/>
    <property type="match status" value="1"/>
</dbReference>
<dbReference type="Gene3D" id="2.60.120.10">
    <property type="entry name" value="Jelly Rolls"/>
    <property type="match status" value="1"/>
</dbReference>
<keyword evidence="6 10" id="KW-0472">Membrane</keyword>
<dbReference type="SMART" id="SM00100">
    <property type="entry name" value="cNMP"/>
    <property type="match status" value="1"/>
</dbReference>
<accession>A0A4S8KH14</accession>
<dbReference type="SUPFAM" id="SSF51206">
    <property type="entry name" value="cAMP-binding domain-like"/>
    <property type="match status" value="1"/>
</dbReference>
<evidence type="ECO:0000256" key="1">
    <source>
        <dbReference type="ARBA" id="ARBA00004127"/>
    </source>
</evidence>
<feature type="transmembrane region" description="Helical" evidence="10">
    <location>
        <begin position="308"/>
        <end position="327"/>
    </location>
</feature>
<dbReference type="FunFam" id="2.60.120.10:FF:000024">
    <property type="entry name" value="Cyclic nucleotide-gated ion channel 1"/>
    <property type="match status" value="1"/>
</dbReference>
<protein>
    <recommendedName>
        <fullName evidence="11">Cyclic nucleotide-binding domain-containing protein</fullName>
    </recommendedName>
</protein>
<keyword evidence="5" id="KW-0406">Ion transport</keyword>
<feature type="domain" description="Cyclic nucleotide-binding" evidence="11">
    <location>
        <begin position="524"/>
        <end position="609"/>
    </location>
</feature>
<dbReference type="EMBL" id="PYDT01000001">
    <property type="protein sequence ID" value="THU74656.1"/>
    <property type="molecule type" value="Genomic_DNA"/>
</dbReference>
<feature type="transmembrane region" description="Helical" evidence="10">
    <location>
        <begin position="420"/>
        <end position="438"/>
    </location>
</feature>
<dbReference type="AlphaFoldDB" id="A0A4S8KH14"/>
<dbReference type="InterPro" id="IPR014710">
    <property type="entry name" value="RmlC-like_jellyroll"/>
</dbReference>
<evidence type="ECO:0000256" key="10">
    <source>
        <dbReference type="SAM" id="Phobius"/>
    </source>
</evidence>
<evidence type="ECO:0000256" key="8">
    <source>
        <dbReference type="ARBA" id="ARBA00023303"/>
    </source>
</evidence>
<evidence type="ECO:0000256" key="6">
    <source>
        <dbReference type="ARBA" id="ARBA00023136"/>
    </source>
</evidence>
<gene>
    <name evidence="12" type="ORF">C4D60_Mb04t35690</name>
</gene>
<name>A0A4S8KH14_MUSBA</name>
<dbReference type="Gene3D" id="1.10.287.70">
    <property type="match status" value="1"/>
</dbReference>
<keyword evidence="4 10" id="KW-1133">Transmembrane helix</keyword>
<feature type="region of interest" description="Disordered" evidence="9">
    <location>
        <begin position="723"/>
        <end position="747"/>
    </location>
</feature>
<comment type="caution">
    <text evidence="12">The sequence shown here is derived from an EMBL/GenBank/DDBJ whole genome shotgun (WGS) entry which is preliminary data.</text>
</comment>
<dbReference type="PANTHER" id="PTHR45651:SF12">
    <property type="entry name" value="CYCLIC NUCLEOTIDE-GATED ION CHANNEL 15-RELATED"/>
    <property type="match status" value="1"/>
</dbReference>
<evidence type="ECO:0000313" key="13">
    <source>
        <dbReference type="Proteomes" id="UP000317650"/>
    </source>
</evidence>
<dbReference type="Proteomes" id="UP000317650">
    <property type="component" value="Chromosome 4"/>
</dbReference>
<evidence type="ECO:0000313" key="12">
    <source>
        <dbReference type="EMBL" id="THU74656.1"/>
    </source>
</evidence>
<keyword evidence="7" id="KW-1071">Ligand-gated ion channel</keyword>
<dbReference type="PROSITE" id="PS50042">
    <property type="entry name" value="CNMP_BINDING_3"/>
    <property type="match status" value="1"/>
</dbReference>
<sequence>MGTMEGLAAAPGFKRSSVKEASSTGSHMIDALTFARPLRRRDPQFKDVGHKITCQRRVVIAEQPWPTPTQDLFQDDVEFAMSETSYCDSNDDDYSKNTEPTWRSCSLRSRVCPDKPFKSFRQKVLSRVFSEDYDSLVGSQIGLFDPRSHIIHRWNKAFLMACLVSLFIDPLFFYIPGTPGMQCIDVGVPLEVALTVVRSLADVLYLVHIFVRFRTAFVAPSSRVFGRGELVVDPSKITSRYLSKSFFLDLVAALPLPQVPKADTLGFLFCFMVRDSPIVLKALCWQFLIWVVIPYLNGSAINNTKNFLRFSIIIQYIPRLFLIFPLSKRIVRMTGIMTENAWAGAAYNLLLYMLASHSDPTSFCNPSNSFYQFGIYADALNFNVTSSPFFHKYFFCFWWGLKNLSSLGQNLSTSTSVGEIGFAIIIAILGLVLFGLLIGNMQSYLQSTTARLEEWRVKTTDTEQWMRHRQLPWELKQCVRRYHQFKWVATRGVDEEGLLQGLPVDLRRDIKRHLCLDLVRRVPLFDEMDERMLEAICERLKPALYTQGTCLVRELDPVSEMLFIIRGYLDSDTTNGGRTGFFNSCRIGPGEFCGEELLTWALDPRPAAALPLSTRTVQAVSEVEAFALVAEDLKFVASQFRRLHSKQLRHKFRFYSHQWRSWAACFIQAAWRRQKRWRASIELGVTEGRRDRRSLSLESSEVPNPRAGAAVFAARFVASTKKRETAAQAGKPLKKPKEPDFSMEDEN</sequence>
<dbReference type="CDD" id="cd00038">
    <property type="entry name" value="CAP_ED"/>
    <property type="match status" value="1"/>
</dbReference>
<keyword evidence="8" id="KW-0407">Ion channel</keyword>
<evidence type="ECO:0000256" key="5">
    <source>
        <dbReference type="ARBA" id="ARBA00023065"/>
    </source>
</evidence>
<dbReference type="STRING" id="52838.A0A4S8KH14"/>
<dbReference type="InterPro" id="IPR018490">
    <property type="entry name" value="cNMP-bd_dom_sf"/>
</dbReference>